<dbReference type="PANTHER" id="PTHR35849">
    <property type="entry name" value="BLR2341 PROTEIN"/>
    <property type="match status" value="1"/>
</dbReference>
<dbReference type="Gene3D" id="3.30.750.24">
    <property type="entry name" value="STAS domain"/>
    <property type="match status" value="1"/>
</dbReference>
<proteinExistence type="predicted"/>
<dbReference type="InterPro" id="IPR052746">
    <property type="entry name" value="MlaB_ABC_Transporter"/>
</dbReference>
<reference evidence="2 3" key="1">
    <citation type="submission" date="2016-10" db="EMBL/GenBank/DDBJ databases">
        <authorList>
            <person name="de Groot N.N."/>
        </authorList>
    </citation>
    <scope>NUCLEOTIDE SEQUENCE [LARGE SCALE GENOMIC DNA]</scope>
    <source>
        <strain evidence="2 3">DSM 25927</strain>
    </source>
</reference>
<dbReference type="AlphaFoldDB" id="A0A1H9FWP8"/>
<gene>
    <name evidence="2" type="ORF">SAMN04488038_106118</name>
</gene>
<dbReference type="InterPro" id="IPR002645">
    <property type="entry name" value="STAS_dom"/>
</dbReference>
<protein>
    <submittedName>
        <fullName evidence="2">ABC-type transporter Mla maintaining outer membrane lipid asymmetry, MlaB component, contains STAS domain</fullName>
    </submittedName>
</protein>
<dbReference type="Pfam" id="PF13466">
    <property type="entry name" value="STAS_2"/>
    <property type="match status" value="1"/>
</dbReference>
<feature type="domain" description="STAS" evidence="1">
    <location>
        <begin position="29"/>
        <end position="83"/>
    </location>
</feature>
<dbReference type="CDD" id="cd07043">
    <property type="entry name" value="STAS_anti-anti-sigma_factors"/>
    <property type="match status" value="1"/>
</dbReference>
<keyword evidence="3" id="KW-1185">Reference proteome</keyword>
<dbReference type="STRING" id="489703.SAMN04488038_106118"/>
<dbReference type="EMBL" id="FOFS01000006">
    <property type="protein sequence ID" value="SEQ41973.1"/>
    <property type="molecule type" value="Genomic_DNA"/>
</dbReference>
<dbReference type="PANTHER" id="PTHR35849:SF1">
    <property type="entry name" value="INTERMEMBRANE PHOSPHOLIPID TRANSPORT SYSTEM BINDING PROTEIN MLAB"/>
    <property type="match status" value="1"/>
</dbReference>
<name>A0A1H9FWP8_9GAMM</name>
<dbReference type="PROSITE" id="PS50801">
    <property type="entry name" value="STAS"/>
    <property type="match status" value="1"/>
</dbReference>
<dbReference type="InterPro" id="IPR058548">
    <property type="entry name" value="MlaB-like_STAS"/>
</dbReference>
<evidence type="ECO:0000259" key="1">
    <source>
        <dbReference type="PROSITE" id="PS50801"/>
    </source>
</evidence>
<dbReference type="Proteomes" id="UP000199233">
    <property type="component" value="Unassembled WGS sequence"/>
</dbReference>
<dbReference type="InterPro" id="IPR036513">
    <property type="entry name" value="STAS_dom_sf"/>
</dbReference>
<dbReference type="RefSeq" id="WP_177188918.1">
    <property type="nucleotide sequence ID" value="NZ_FOFS01000006.1"/>
</dbReference>
<evidence type="ECO:0000313" key="2">
    <source>
        <dbReference type="EMBL" id="SEQ41973.1"/>
    </source>
</evidence>
<sequence>MNALEGPLSFATASAWFAQAEALSRAGQLSLAKVAQCDSAGLALLLELKRRAQRAQQPLHFTDVPQQLRELSGFFGLDRALGF</sequence>
<accession>A0A1H9FWP8</accession>
<dbReference type="SUPFAM" id="SSF52091">
    <property type="entry name" value="SpoIIaa-like"/>
    <property type="match status" value="1"/>
</dbReference>
<organism evidence="2 3">
    <name type="scientific">Solimonas aquatica</name>
    <dbReference type="NCBI Taxonomy" id="489703"/>
    <lineage>
        <taxon>Bacteria</taxon>
        <taxon>Pseudomonadati</taxon>
        <taxon>Pseudomonadota</taxon>
        <taxon>Gammaproteobacteria</taxon>
        <taxon>Nevskiales</taxon>
        <taxon>Nevskiaceae</taxon>
        <taxon>Solimonas</taxon>
    </lineage>
</organism>
<evidence type="ECO:0000313" key="3">
    <source>
        <dbReference type="Proteomes" id="UP000199233"/>
    </source>
</evidence>